<comment type="caution">
    <text evidence="1">The sequence shown here is derived from an EMBL/GenBank/DDBJ whole genome shotgun (WGS) entry which is preliminary data.</text>
</comment>
<protein>
    <recommendedName>
        <fullName evidence="3">F-box domain-containing protein</fullName>
    </recommendedName>
</protein>
<dbReference type="OrthoDB" id="2269034at2759"/>
<name>A0A9P6CXG1_9AGAR</name>
<dbReference type="EMBL" id="MU155159">
    <property type="protein sequence ID" value="KAF9482917.1"/>
    <property type="molecule type" value="Genomic_DNA"/>
</dbReference>
<dbReference type="PANTHER" id="PTHR38926">
    <property type="entry name" value="F-BOX DOMAIN CONTAINING PROTEIN, EXPRESSED"/>
    <property type="match status" value="1"/>
</dbReference>
<dbReference type="Proteomes" id="UP000807469">
    <property type="component" value="Unassembled WGS sequence"/>
</dbReference>
<proteinExistence type="predicted"/>
<sequence>MDVSAGKTALPIEILQEIFQWTSHQRDPFSRMEAPVILASVCSWWRSIVFQTPALWSTIVVTHVVRRRRPMAKHSDDTQQVEFQRIKFYLKQSRQSTLDIYVQLTTSNRDKTPNPWTSTPSLRGGPKSSVSDLALTLAPYAPRFRRFHVLSTRYSPVKEFLSTFPQVAMPRLEELHIDRVHRLHSQLHSDCPRTCPESLAFLNIHHITADDAQDYFHDNFPALKSIALASIPLLLPVFTPTHLTSLKMTLPQPDVTTEFRNLLMANAHSLEKLSFMATHTLSAFEHRQLTVSASPENLIWFPVVMKLEISYADPDTFLPLVSVLRFPSLTSLRITNVQRTITFPTKQLFEALFVSIAVDRIENLNLENVFAGHAPLGATDNTISPSLYSCRILNNLTSLATLTITGIDNYILHFLNSTISIASALRLPSLTHLHLIPTGEEGGLENLVSFLWERLALMNNSACPPLQELAITGPPMWMHDLKNIDLRRIAHSVLLLFPTYPQRSGGIWDDNLPTHSSVDLSVMDENGHSA</sequence>
<dbReference type="InterPro" id="IPR032675">
    <property type="entry name" value="LRR_dom_sf"/>
</dbReference>
<evidence type="ECO:0008006" key="3">
    <source>
        <dbReference type="Google" id="ProtNLM"/>
    </source>
</evidence>
<evidence type="ECO:0000313" key="1">
    <source>
        <dbReference type="EMBL" id="KAF9482917.1"/>
    </source>
</evidence>
<dbReference type="PANTHER" id="PTHR38926:SF72">
    <property type="entry name" value="IM:7136021-RELATED"/>
    <property type="match status" value="1"/>
</dbReference>
<feature type="non-terminal residue" evidence="1">
    <location>
        <position position="1"/>
    </location>
</feature>
<gene>
    <name evidence="1" type="ORF">BDN70DRAFT_874329</name>
</gene>
<evidence type="ECO:0000313" key="2">
    <source>
        <dbReference type="Proteomes" id="UP000807469"/>
    </source>
</evidence>
<accession>A0A9P6CXG1</accession>
<keyword evidence="2" id="KW-1185">Reference proteome</keyword>
<organism evidence="1 2">
    <name type="scientific">Pholiota conissans</name>
    <dbReference type="NCBI Taxonomy" id="109636"/>
    <lineage>
        <taxon>Eukaryota</taxon>
        <taxon>Fungi</taxon>
        <taxon>Dikarya</taxon>
        <taxon>Basidiomycota</taxon>
        <taxon>Agaricomycotina</taxon>
        <taxon>Agaricomycetes</taxon>
        <taxon>Agaricomycetidae</taxon>
        <taxon>Agaricales</taxon>
        <taxon>Agaricineae</taxon>
        <taxon>Strophariaceae</taxon>
        <taxon>Pholiota</taxon>
    </lineage>
</organism>
<reference evidence="1" key="1">
    <citation type="submission" date="2020-11" db="EMBL/GenBank/DDBJ databases">
        <authorList>
            <consortium name="DOE Joint Genome Institute"/>
            <person name="Ahrendt S."/>
            <person name="Riley R."/>
            <person name="Andreopoulos W."/>
            <person name="Labutti K."/>
            <person name="Pangilinan J."/>
            <person name="Ruiz-Duenas F.J."/>
            <person name="Barrasa J.M."/>
            <person name="Sanchez-Garcia M."/>
            <person name="Camarero S."/>
            <person name="Miyauchi S."/>
            <person name="Serrano A."/>
            <person name="Linde D."/>
            <person name="Babiker R."/>
            <person name="Drula E."/>
            <person name="Ayuso-Fernandez I."/>
            <person name="Pacheco R."/>
            <person name="Padilla G."/>
            <person name="Ferreira P."/>
            <person name="Barriuso J."/>
            <person name="Kellner H."/>
            <person name="Castanera R."/>
            <person name="Alfaro M."/>
            <person name="Ramirez L."/>
            <person name="Pisabarro A.G."/>
            <person name="Kuo A."/>
            <person name="Tritt A."/>
            <person name="Lipzen A."/>
            <person name="He G."/>
            <person name="Yan M."/>
            <person name="Ng V."/>
            <person name="Cullen D."/>
            <person name="Martin F."/>
            <person name="Rosso M.-N."/>
            <person name="Henrissat B."/>
            <person name="Hibbett D."/>
            <person name="Martinez A.T."/>
            <person name="Grigoriev I.V."/>
        </authorList>
    </citation>
    <scope>NUCLEOTIDE SEQUENCE</scope>
    <source>
        <strain evidence="1">CIRM-BRFM 674</strain>
    </source>
</reference>
<dbReference type="AlphaFoldDB" id="A0A9P6CXG1"/>
<dbReference type="Gene3D" id="3.80.10.10">
    <property type="entry name" value="Ribonuclease Inhibitor"/>
    <property type="match status" value="1"/>
</dbReference>